<keyword evidence="5" id="KW-1185">Reference proteome</keyword>
<proteinExistence type="inferred from homology"/>
<name>A0AAN7G1N8_QUERU</name>
<comment type="similarity">
    <text evidence="1">Belongs to the plant acyltransferase family.</text>
</comment>
<dbReference type="PANTHER" id="PTHR31623:SF110">
    <property type="entry name" value="VINORINE SYNTHASE-LIKE"/>
    <property type="match status" value="1"/>
</dbReference>
<dbReference type="InterPro" id="IPR023213">
    <property type="entry name" value="CAT-like_dom_sf"/>
</dbReference>
<dbReference type="EMBL" id="JAXUIC010000002">
    <property type="protein sequence ID" value="KAK4600200.1"/>
    <property type="molecule type" value="Genomic_DNA"/>
</dbReference>
<keyword evidence="3" id="KW-0012">Acyltransferase</keyword>
<reference evidence="4 5" key="1">
    <citation type="journal article" date="2023" name="G3 (Bethesda)">
        <title>A haplotype-resolved chromosome-scale genome for Quercus rubra L. provides insights into the genetics of adaptive traits for red oak species.</title>
        <authorList>
            <person name="Kapoor B."/>
            <person name="Jenkins J."/>
            <person name="Schmutz J."/>
            <person name="Zhebentyayeva T."/>
            <person name="Kuelheim C."/>
            <person name="Coggeshall M."/>
            <person name="Heim C."/>
            <person name="Lasky J.R."/>
            <person name="Leites L."/>
            <person name="Islam-Faridi N."/>
            <person name="Romero-Severson J."/>
            <person name="DeLeo V.L."/>
            <person name="Lucas S.M."/>
            <person name="Lazic D."/>
            <person name="Gailing O."/>
            <person name="Carlson J."/>
            <person name="Staton M."/>
        </authorList>
    </citation>
    <scope>NUCLEOTIDE SEQUENCE [LARGE SCALE GENOMIC DNA]</scope>
    <source>
        <strain evidence="4">Pseudo-F2</strain>
    </source>
</reference>
<gene>
    <name evidence="4" type="ORF">RGQ29_010029</name>
</gene>
<evidence type="ECO:0000256" key="1">
    <source>
        <dbReference type="ARBA" id="ARBA00009861"/>
    </source>
</evidence>
<dbReference type="Pfam" id="PF02458">
    <property type="entry name" value="Transferase"/>
    <property type="match status" value="2"/>
</dbReference>
<accession>A0AAN7G1N8</accession>
<organism evidence="4 5">
    <name type="scientific">Quercus rubra</name>
    <name type="common">Northern red oak</name>
    <name type="synonym">Quercus borealis</name>
    <dbReference type="NCBI Taxonomy" id="3512"/>
    <lineage>
        <taxon>Eukaryota</taxon>
        <taxon>Viridiplantae</taxon>
        <taxon>Streptophyta</taxon>
        <taxon>Embryophyta</taxon>
        <taxon>Tracheophyta</taxon>
        <taxon>Spermatophyta</taxon>
        <taxon>Magnoliopsida</taxon>
        <taxon>eudicotyledons</taxon>
        <taxon>Gunneridae</taxon>
        <taxon>Pentapetalae</taxon>
        <taxon>rosids</taxon>
        <taxon>fabids</taxon>
        <taxon>Fagales</taxon>
        <taxon>Fagaceae</taxon>
        <taxon>Quercus</taxon>
    </lineage>
</organism>
<dbReference type="AlphaFoldDB" id="A0AAN7G1N8"/>
<evidence type="ECO:0000256" key="2">
    <source>
        <dbReference type="ARBA" id="ARBA00022679"/>
    </source>
</evidence>
<dbReference type="Proteomes" id="UP001324115">
    <property type="component" value="Unassembled WGS sequence"/>
</dbReference>
<dbReference type="PANTHER" id="PTHR31623">
    <property type="entry name" value="F21J9.9"/>
    <property type="match status" value="1"/>
</dbReference>
<evidence type="ECO:0000313" key="4">
    <source>
        <dbReference type="EMBL" id="KAK4600200.1"/>
    </source>
</evidence>
<keyword evidence="2" id="KW-0808">Transferase</keyword>
<evidence type="ECO:0008006" key="6">
    <source>
        <dbReference type="Google" id="ProtNLM"/>
    </source>
</evidence>
<evidence type="ECO:0000313" key="5">
    <source>
        <dbReference type="Proteomes" id="UP001324115"/>
    </source>
</evidence>
<dbReference type="GO" id="GO:0016746">
    <property type="term" value="F:acyltransferase activity"/>
    <property type="evidence" value="ECO:0007669"/>
    <property type="project" value="UniProtKB-KW"/>
</dbReference>
<comment type="caution">
    <text evidence="4">The sequence shown here is derived from an EMBL/GenBank/DDBJ whole genome shotgun (WGS) entry which is preliminary data.</text>
</comment>
<sequence>MEVGIVSEEQVRPSSPTPSHLRTFEFSLLDQLISSAPYGPVILFYPINDSSNLSNIPKRLELLKKSLSEILTLYYPLAGKIKDDLCIDCNNDGAYFVEAQVNVCLSEFLSQPDLLILHKFLPCEFILKESYVGTYCGGIAIGLCIAHKILDGIAFSTFLKAWAKMARGSYEAVSSLRDLSMAMLASSLKKGKSVTRRFVFHASAIATLKVQATCSCVQHPRHVEVVSAFIWKHAMAASRENNGFQKPSILTHVVNLRRKLEPPLPEYSTGNLLWIAGAWGGISKINGDFVKKLREIGGLGSNEEIDCFGFNSWCNFGFYEVDFGWGKPIWVSSIGTSDSVFSNLIILNDTRLEAWVTLDEQDMARLEFNPKLLTFASLDPSPLMVDHSIANK</sequence>
<evidence type="ECO:0000256" key="3">
    <source>
        <dbReference type="ARBA" id="ARBA00023315"/>
    </source>
</evidence>
<protein>
    <recommendedName>
        <fullName evidence="6">Vinorine synthase-like</fullName>
    </recommendedName>
</protein>
<dbReference type="Gene3D" id="3.30.559.10">
    <property type="entry name" value="Chloramphenicol acetyltransferase-like domain"/>
    <property type="match status" value="3"/>
</dbReference>